<dbReference type="EMBL" id="KV417487">
    <property type="protein sequence ID" value="KZP32053.1"/>
    <property type="molecule type" value="Genomic_DNA"/>
</dbReference>
<reference evidence="3 4" key="1">
    <citation type="journal article" date="2016" name="Mol. Biol. Evol.">
        <title>Comparative Genomics of Early-Diverging Mushroom-Forming Fungi Provides Insights into the Origins of Lignocellulose Decay Capabilities.</title>
        <authorList>
            <person name="Nagy L.G."/>
            <person name="Riley R."/>
            <person name="Tritt A."/>
            <person name="Adam C."/>
            <person name="Daum C."/>
            <person name="Floudas D."/>
            <person name="Sun H."/>
            <person name="Yadav J.S."/>
            <person name="Pangilinan J."/>
            <person name="Larsson K.H."/>
            <person name="Matsuura K."/>
            <person name="Barry K."/>
            <person name="Labutti K."/>
            <person name="Kuo R."/>
            <person name="Ohm R.A."/>
            <person name="Bhattacharya S.S."/>
            <person name="Shirouzu T."/>
            <person name="Yoshinaga Y."/>
            <person name="Martin F.M."/>
            <person name="Grigoriev I.V."/>
            <person name="Hibbett D.S."/>
        </authorList>
    </citation>
    <scope>NUCLEOTIDE SEQUENCE [LARGE SCALE GENOMIC DNA]</scope>
    <source>
        <strain evidence="3 4">CBS 109695</strain>
    </source>
</reference>
<feature type="region of interest" description="Disordered" evidence="1">
    <location>
        <begin position="434"/>
        <end position="522"/>
    </location>
</feature>
<evidence type="ECO:0000256" key="1">
    <source>
        <dbReference type="SAM" id="MobiDB-lite"/>
    </source>
</evidence>
<dbReference type="STRING" id="436010.A0A166UUS9"/>
<evidence type="ECO:0000313" key="4">
    <source>
        <dbReference type="Proteomes" id="UP000076532"/>
    </source>
</evidence>
<feature type="domain" description="Ubiquitin-like" evidence="2">
    <location>
        <begin position="273"/>
        <end position="355"/>
    </location>
</feature>
<dbReference type="Pfam" id="PF22893">
    <property type="entry name" value="ULD_2"/>
    <property type="match status" value="1"/>
</dbReference>
<accession>A0A166UUS9</accession>
<feature type="compositionally biased region" description="Basic and acidic residues" evidence="1">
    <location>
        <begin position="441"/>
        <end position="489"/>
    </location>
</feature>
<dbReference type="AlphaFoldDB" id="A0A166UUS9"/>
<gene>
    <name evidence="3" type="ORF">FIBSPDRAFT_1037162</name>
</gene>
<dbReference type="InterPro" id="IPR054464">
    <property type="entry name" value="ULD_fung"/>
</dbReference>
<name>A0A166UUS9_9AGAM</name>
<organism evidence="3 4">
    <name type="scientific">Athelia psychrophila</name>
    <dbReference type="NCBI Taxonomy" id="1759441"/>
    <lineage>
        <taxon>Eukaryota</taxon>
        <taxon>Fungi</taxon>
        <taxon>Dikarya</taxon>
        <taxon>Basidiomycota</taxon>
        <taxon>Agaricomycotina</taxon>
        <taxon>Agaricomycetes</taxon>
        <taxon>Agaricomycetidae</taxon>
        <taxon>Atheliales</taxon>
        <taxon>Atheliaceae</taxon>
        <taxon>Athelia</taxon>
    </lineage>
</organism>
<evidence type="ECO:0000313" key="3">
    <source>
        <dbReference type="EMBL" id="KZP32053.1"/>
    </source>
</evidence>
<proteinExistence type="predicted"/>
<dbReference type="Proteomes" id="UP000076532">
    <property type="component" value="Unassembled WGS sequence"/>
</dbReference>
<protein>
    <recommendedName>
        <fullName evidence="2">Ubiquitin-like domain-containing protein</fullName>
    </recommendedName>
</protein>
<keyword evidence="4" id="KW-1185">Reference proteome</keyword>
<sequence>MIFNAHQTSGGMVNNVNGNLSIGDYIGQIHNGCSQIFNVFNIITQDEVPERLGGTYPPGPSLNEPINTIRFPTVTPSLDVQHNPGTSGSPTDHIGINASCDPSASSIIEIRVIINIMDVLLENPSLRHSVMLPETLTSLQRILKLTELAVRVYQNTTLAQTLSISIIAEAERCRQLLKGLMNKLSNYRHCISATMLNFIRQYIWSTTLECGASTELNEKLRDCHKSFAACVFALGSAAWPELERGAGTVEARAELANLYLLLQQEWTSLQHLKVNTVTVVDHLGRSLPVPTIFCDSLQDFHVVITGFCRDTAGSSLIQRGKYRILSSEDDHVINPSEFSTALQPGMTVEMSIVLHERAEKRHGGGEHRCPRCNHDNGKVVTASGWVSCVKCSGRFQIAPEDGIVITPAVQYADNDYIPDEQCFFRRICVLQDTSQGNDANSGEKAETDKDMEAGKGTETDKDAEAGKGTETDKDAEAGKGTETDKDAEAGKGTATDKNVEAGKGTATDKNVEAGEPYDVDNNDAKATRMKEGQDDEVESVIGIEIEQWQEVTRLQPRIHNPAKPATLRQALRADSTLGFKKSALGVTDIGCDYFSQAIEIIACCRKIDIGDRPDLVPKLKEVYRAVQDALDAATGKRSRGYRSKADPGAAFYGVWQLLRERTSDFNLHTQEIKEYQWSALVNDEKTQARQLPIMKRFEIKKAHPPGKDVKLEIFLGASHLTGSQSRTHHEPFGSNQTLNTVLWLLIQHGICRMDQNPYFYSSKALDHVLLDPLYKTTPLSFKECLRRSTRMSSLHLLVDMDCRLVLQSEDLTFYRNFGNIWSARGSAKYKIVKHLDGTLEATDRIDAQISALRLRPVSGPTGLFQTTSNVWDEYLRYLSSNTGEAVFIYKKVSEERVGADMPAAKETMPSLKT</sequence>
<dbReference type="OrthoDB" id="5429838at2759"/>
<evidence type="ECO:0000259" key="2">
    <source>
        <dbReference type="Pfam" id="PF22893"/>
    </source>
</evidence>